<protein>
    <submittedName>
        <fullName evidence="1">Uncharacterized protein</fullName>
    </submittedName>
</protein>
<evidence type="ECO:0000313" key="1">
    <source>
        <dbReference type="EMBL" id="CAD1828977.1"/>
    </source>
</evidence>
<sequence length="212" mass="23760">MVSTMQGGAISCSFTYFGQRDAAIKPEISCVLNGLNHAGRGYKVHKNKYKGYSVSLDGSQQIAAKGIKNQSKRVKISDSSREEHCSDLTMRHNSKQISLSRDESLLLYRKCTASIMSDITKLRRIVESKGRTPIALEHNRRLLDLVIEPALKLMELDPENSKGVPSQKEKVVNVEFIVPCRVVASGTVASAAGEKMRRFWKMYLENVKRQTL</sequence>
<dbReference type="EMBL" id="LR862147">
    <property type="protein sequence ID" value="CAD1828977.1"/>
    <property type="molecule type" value="Genomic_DNA"/>
</dbReference>
<organism evidence="1">
    <name type="scientific">Ananas comosus var. bracteatus</name>
    <name type="common">red pineapple</name>
    <dbReference type="NCBI Taxonomy" id="296719"/>
    <lineage>
        <taxon>Eukaryota</taxon>
        <taxon>Viridiplantae</taxon>
        <taxon>Streptophyta</taxon>
        <taxon>Embryophyta</taxon>
        <taxon>Tracheophyta</taxon>
        <taxon>Spermatophyta</taxon>
        <taxon>Magnoliopsida</taxon>
        <taxon>Liliopsida</taxon>
        <taxon>Poales</taxon>
        <taxon>Bromeliaceae</taxon>
        <taxon>Bromelioideae</taxon>
        <taxon>Ananas</taxon>
    </lineage>
</organism>
<reference evidence="1" key="1">
    <citation type="submission" date="2020-07" db="EMBL/GenBank/DDBJ databases">
        <authorList>
            <person name="Lin J."/>
        </authorList>
    </citation>
    <scope>NUCLEOTIDE SEQUENCE</scope>
</reference>
<proteinExistence type="predicted"/>
<dbReference type="AlphaFoldDB" id="A0A6V7PDN7"/>
<gene>
    <name evidence="1" type="ORF">CB5_LOCUS12188</name>
</gene>
<name>A0A6V7PDN7_ANACO</name>
<accession>A0A6V7PDN7</accession>